<accession>A0A1M8AA80</accession>
<dbReference type="Proteomes" id="UP000186303">
    <property type="component" value="Chromosome 6"/>
</dbReference>
<feature type="domain" description="WLM" evidence="2">
    <location>
        <begin position="127"/>
        <end position="298"/>
    </location>
</feature>
<gene>
    <name evidence="3" type="ORF">MSYG_3698</name>
</gene>
<sequence length="315" mass="35473">MRTDDACMHITIQHRGTIYEIRVPPKATLLDVQQEVHARTDVRPANQKLLVPVASQRIAQALRSGTAGSTTMEELGLRGPLRMTVVGAVDSEVEQIQQNDAQARRLHQPRRLHPSLLKDAKPRNTSQPLPPVFGRCEAHPSTPPSSDVHDQVVRYLERLASDPAILHVCRTHGYQVGVLTELLPHENPDLLGLNENKGQRILLRIRTDAADGMRDYKTTRRVLVHELAHNEISDHPPEFKVLNSQLNREVEAFESDRLRGAHMLTSSPMYDPGDMPTNDEEREERRVRVLRATEARLARLDRDLDAHCGAGRKGP</sequence>
<evidence type="ECO:0000313" key="3">
    <source>
        <dbReference type="EMBL" id="SHO79348.1"/>
    </source>
</evidence>
<dbReference type="EMBL" id="LT671826">
    <property type="protein sequence ID" value="SHO79348.1"/>
    <property type="molecule type" value="Genomic_DNA"/>
</dbReference>
<protein>
    <recommendedName>
        <fullName evidence="2">WLM domain-containing protein</fullName>
    </recommendedName>
</protein>
<dbReference type="InterPro" id="IPR029071">
    <property type="entry name" value="Ubiquitin-like_domsf"/>
</dbReference>
<feature type="region of interest" description="Disordered" evidence="1">
    <location>
        <begin position="261"/>
        <end position="285"/>
    </location>
</feature>
<proteinExistence type="predicted"/>
<dbReference type="SUPFAM" id="SSF54236">
    <property type="entry name" value="Ubiquitin-like"/>
    <property type="match status" value="1"/>
</dbReference>
<dbReference type="Pfam" id="PF08325">
    <property type="entry name" value="WLM"/>
    <property type="match status" value="1"/>
</dbReference>
<evidence type="ECO:0000313" key="4">
    <source>
        <dbReference type="Proteomes" id="UP000186303"/>
    </source>
</evidence>
<dbReference type="OrthoDB" id="49605at2759"/>
<evidence type="ECO:0000259" key="2">
    <source>
        <dbReference type="PROSITE" id="PS51397"/>
    </source>
</evidence>
<name>A0A1M8AA80_MALS4</name>
<dbReference type="PANTHER" id="PTHR47795:SF1">
    <property type="entry name" value="DNA-DEPENDENT METALLOPROTEASE WSS1 HOMOLOG 2"/>
    <property type="match status" value="1"/>
</dbReference>
<dbReference type="AlphaFoldDB" id="A0A1M8AA80"/>
<dbReference type="GO" id="GO:0070628">
    <property type="term" value="F:proteasome binding"/>
    <property type="evidence" value="ECO:0007669"/>
    <property type="project" value="TreeGrafter"/>
</dbReference>
<dbReference type="VEuPathDB" id="FungiDB:MSYG_3698"/>
<dbReference type="PANTHER" id="PTHR47795">
    <property type="entry name" value="UBIQUITIN AND WLM DOMAIN-CONTAINING METALLOPROTEASE SPCC1442.07C"/>
    <property type="match status" value="1"/>
</dbReference>
<dbReference type="PROSITE" id="PS51397">
    <property type="entry name" value="WLM"/>
    <property type="match status" value="1"/>
</dbReference>
<dbReference type="STRING" id="1230383.A0A1M8AA80"/>
<dbReference type="OMA" id="RFHEIVP"/>
<evidence type="ECO:0000256" key="1">
    <source>
        <dbReference type="SAM" id="MobiDB-lite"/>
    </source>
</evidence>
<keyword evidence="4" id="KW-1185">Reference proteome</keyword>
<dbReference type="Gene3D" id="3.10.20.90">
    <property type="entry name" value="Phosphatidylinositol 3-kinase Catalytic Subunit, Chain A, domain 1"/>
    <property type="match status" value="1"/>
</dbReference>
<reference evidence="4" key="1">
    <citation type="journal article" date="2017" name="Nucleic Acids Res.">
        <title>Proteogenomics produces comprehensive and highly accurate protein-coding gene annotation in a complete genome assembly of Malassezia sympodialis.</title>
        <authorList>
            <person name="Zhu Y."/>
            <person name="Engstroem P.G."/>
            <person name="Tellgren-Roth C."/>
            <person name="Baudo C.D."/>
            <person name="Kennell J.C."/>
            <person name="Sun S."/>
            <person name="Billmyre R.B."/>
            <person name="Schroeder M.S."/>
            <person name="Andersson A."/>
            <person name="Holm T."/>
            <person name="Sigurgeirsson B."/>
            <person name="Wu G."/>
            <person name="Sankaranarayanan S.R."/>
            <person name="Siddharthan R."/>
            <person name="Sanyal K."/>
            <person name="Lundeberg J."/>
            <person name="Nystedt B."/>
            <person name="Boekhout T."/>
            <person name="Dawson T.L. Jr."/>
            <person name="Heitman J."/>
            <person name="Scheynius A."/>
            <person name="Lehtioe J."/>
        </authorList>
    </citation>
    <scope>NUCLEOTIDE SEQUENCE [LARGE SCALE GENOMIC DNA]</scope>
    <source>
        <strain evidence="4">ATCC 42132</strain>
    </source>
</reference>
<organism evidence="3 4">
    <name type="scientific">Malassezia sympodialis (strain ATCC 42132)</name>
    <name type="common">Atopic eczema-associated yeast</name>
    <dbReference type="NCBI Taxonomy" id="1230383"/>
    <lineage>
        <taxon>Eukaryota</taxon>
        <taxon>Fungi</taxon>
        <taxon>Dikarya</taxon>
        <taxon>Basidiomycota</taxon>
        <taxon>Ustilaginomycotina</taxon>
        <taxon>Malasseziomycetes</taxon>
        <taxon>Malasseziales</taxon>
        <taxon>Malasseziaceae</taxon>
        <taxon>Malassezia</taxon>
    </lineage>
</organism>
<dbReference type="InterPro" id="IPR013536">
    <property type="entry name" value="WLM_dom"/>
</dbReference>